<evidence type="ECO:0000313" key="12">
    <source>
        <dbReference type="EMBL" id="KAF2446509.1"/>
    </source>
</evidence>
<feature type="region of interest" description="Disordered" evidence="9">
    <location>
        <begin position="368"/>
        <end position="410"/>
    </location>
</feature>
<dbReference type="GO" id="GO:0005789">
    <property type="term" value="C:endoplasmic reticulum membrane"/>
    <property type="evidence" value="ECO:0007669"/>
    <property type="project" value="UniProtKB-SubCell"/>
</dbReference>
<dbReference type="OrthoDB" id="5599157at2759"/>
<evidence type="ECO:0000259" key="11">
    <source>
        <dbReference type="PROSITE" id="PS51847"/>
    </source>
</evidence>
<keyword evidence="1" id="KW-0813">Transport</keyword>
<dbReference type="HAMAP" id="MF_03103">
    <property type="entry name" value="Mmm1"/>
    <property type="match status" value="1"/>
</dbReference>
<keyword evidence="13" id="KW-1185">Reference proteome</keyword>
<keyword evidence="4 8" id="KW-1133">Transmembrane helix</keyword>
<evidence type="ECO:0000256" key="4">
    <source>
        <dbReference type="ARBA" id="ARBA00022989"/>
    </source>
</evidence>
<dbReference type="GO" id="GO:0008289">
    <property type="term" value="F:lipid binding"/>
    <property type="evidence" value="ECO:0007669"/>
    <property type="project" value="UniProtKB-KW"/>
</dbReference>
<feature type="compositionally biased region" description="Low complexity" evidence="9">
    <location>
        <begin position="264"/>
        <end position="278"/>
    </location>
</feature>
<dbReference type="InterPro" id="IPR027537">
    <property type="entry name" value="Mmm1"/>
</dbReference>
<feature type="compositionally biased region" description="Polar residues" evidence="9">
    <location>
        <begin position="69"/>
        <end position="84"/>
    </location>
</feature>
<feature type="region of interest" description="Disordered" evidence="9">
    <location>
        <begin position="68"/>
        <end position="90"/>
    </location>
</feature>
<evidence type="ECO:0000256" key="3">
    <source>
        <dbReference type="ARBA" id="ARBA00022824"/>
    </source>
</evidence>
<feature type="domain" description="SMP-LTD" evidence="11">
    <location>
        <begin position="120"/>
        <end position="363"/>
    </location>
</feature>
<feature type="region of interest" description="Disordered" evidence="9">
    <location>
        <begin position="422"/>
        <end position="474"/>
    </location>
</feature>
<comment type="subcellular location">
    <subcellularLocation>
        <location evidence="8">Endoplasmic reticulum membrane</location>
        <topology evidence="8">Single-pass type I membrane protein</topology>
    </subcellularLocation>
    <text evidence="8">The ERMES/MDM complex localizes to a few discrete foci (around 10 per single cell), that represent mitochondria-endoplasmic reticulum junctions. These foci are often found next to mtDNA nucleoids.</text>
</comment>
<feature type="region of interest" description="Disordered" evidence="9">
    <location>
        <begin position="264"/>
        <end position="303"/>
    </location>
</feature>
<evidence type="ECO:0000256" key="7">
    <source>
        <dbReference type="ARBA" id="ARBA00023136"/>
    </source>
</evidence>
<comment type="similarity">
    <text evidence="8">Belongs to the MMM1 family.</text>
</comment>
<dbReference type="GO" id="GO:0032865">
    <property type="term" value="C:ERMES complex"/>
    <property type="evidence" value="ECO:0007669"/>
    <property type="project" value="UniProtKB-UniRule"/>
</dbReference>
<comment type="caution">
    <text evidence="12">The sequence shown here is derived from an EMBL/GenBank/DDBJ whole genome shotgun (WGS) entry which is preliminary data.</text>
</comment>
<feature type="compositionally biased region" description="Basic and acidic residues" evidence="9">
    <location>
        <begin position="398"/>
        <end position="410"/>
    </location>
</feature>
<dbReference type="GO" id="GO:0045040">
    <property type="term" value="P:protein insertion into mitochondrial outer membrane"/>
    <property type="evidence" value="ECO:0007669"/>
    <property type="project" value="UniProtKB-UniRule"/>
</dbReference>
<evidence type="ECO:0000256" key="1">
    <source>
        <dbReference type="ARBA" id="ARBA00022448"/>
    </source>
</evidence>
<dbReference type="Proteomes" id="UP000799764">
    <property type="component" value="Unassembled WGS sequence"/>
</dbReference>
<dbReference type="PANTHER" id="PTHR13466">
    <property type="entry name" value="TEX2 PROTEIN-RELATED"/>
    <property type="match status" value="1"/>
</dbReference>
<keyword evidence="3 8" id="KW-0256">Endoplasmic reticulum</keyword>
<evidence type="ECO:0000256" key="8">
    <source>
        <dbReference type="HAMAP-Rule" id="MF_03103"/>
    </source>
</evidence>
<comment type="function">
    <text evidence="8">Component of the ERMES/MDM complex, which serves as a molecular tether to connect the endoplasmic reticulum (ER) and mitochondria. Components of this complex are involved in the control of mitochondrial shape and protein biogenesis, and function in nonvesicular lipid trafficking between the ER and mitochondria. The MDM12-MMM1 subcomplex functions in the major beta-barrel assembly pathway that is responsible for biogenesis of all outer membrane beta-barrel proteins, and acts in a late step after the SAM complex. The MDM10-MDM12-MMM1 subcomplex further acts in the TOM40-specific pathway after the action of the MDM12-MMM1 complex. Essential for establishing and maintaining the structure of mitochondria and maintenance of mtDNA nucleoids.</text>
</comment>
<reference evidence="12" key="1">
    <citation type="journal article" date="2020" name="Stud. Mycol.">
        <title>101 Dothideomycetes genomes: a test case for predicting lifestyles and emergence of pathogens.</title>
        <authorList>
            <person name="Haridas S."/>
            <person name="Albert R."/>
            <person name="Binder M."/>
            <person name="Bloem J."/>
            <person name="Labutti K."/>
            <person name="Salamov A."/>
            <person name="Andreopoulos B."/>
            <person name="Baker S."/>
            <person name="Barry K."/>
            <person name="Bills G."/>
            <person name="Bluhm B."/>
            <person name="Cannon C."/>
            <person name="Castanera R."/>
            <person name="Culley D."/>
            <person name="Daum C."/>
            <person name="Ezra D."/>
            <person name="Gonzalez J."/>
            <person name="Henrissat B."/>
            <person name="Kuo A."/>
            <person name="Liang C."/>
            <person name="Lipzen A."/>
            <person name="Lutzoni F."/>
            <person name="Magnuson J."/>
            <person name="Mondo S."/>
            <person name="Nolan M."/>
            <person name="Ohm R."/>
            <person name="Pangilinan J."/>
            <person name="Park H.-J."/>
            <person name="Ramirez L."/>
            <person name="Alfaro M."/>
            <person name="Sun H."/>
            <person name="Tritt A."/>
            <person name="Yoshinaga Y."/>
            <person name="Zwiers L.-H."/>
            <person name="Turgeon B."/>
            <person name="Goodwin S."/>
            <person name="Spatafora J."/>
            <person name="Crous P."/>
            <person name="Grigoriev I."/>
        </authorList>
    </citation>
    <scope>NUCLEOTIDE SEQUENCE</scope>
    <source>
        <strain evidence="12">CBS 690.94</strain>
    </source>
</reference>
<dbReference type="InterPro" id="IPR031468">
    <property type="entry name" value="SMP_LBD"/>
</dbReference>
<keyword evidence="5" id="KW-0445">Lipid transport</keyword>
<accession>A0A9P4UCA3</accession>
<feature type="compositionally biased region" description="Basic and acidic residues" evidence="9">
    <location>
        <begin position="422"/>
        <end position="461"/>
    </location>
</feature>
<proteinExistence type="inferred from homology"/>
<feature type="transmembrane region" description="Helical" evidence="10">
    <location>
        <begin position="20"/>
        <end position="43"/>
    </location>
</feature>
<dbReference type="EMBL" id="MU001498">
    <property type="protein sequence ID" value="KAF2446509.1"/>
    <property type="molecule type" value="Genomic_DNA"/>
</dbReference>
<comment type="subunit">
    <text evidence="8">Homodimer. Component of the ER-mitochondria encounter structure (ERMES) or MDM complex, composed of MMM1, MDM10, MDM12 and MDM34. A MMM1 homodimer associates with one molecule of MDM12 on each side in a pairwise head-to-tail manner, and the SMP-LTD domains of MMM1 and MDM12 generate a continuous hydrophobic tunnel for phospholipid trafficking.</text>
</comment>
<evidence type="ECO:0000256" key="10">
    <source>
        <dbReference type="SAM" id="Phobius"/>
    </source>
</evidence>
<keyword evidence="2 8" id="KW-0812">Transmembrane</keyword>
<organism evidence="12 13">
    <name type="scientific">Karstenula rhodostoma CBS 690.94</name>
    <dbReference type="NCBI Taxonomy" id="1392251"/>
    <lineage>
        <taxon>Eukaryota</taxon>
        <taxon>Fungi</taxon>
        <taxon>Dikarya</taxon>
        <taxon>Ascomycota</taxon>
        <taxon>Pezizomycotina</taxon>
        <taxon>Dothideomycetes</taxon>
        <taxon>Pleosporomycetidae</taxon>
        <taxon>Pleosporales</taxon>
        <taxon>Massarineae</taxon>
        <taxon>Didymosphaeriaceae</taxon>
        <taxon>Karstenula</taxon>
    </lineage>
</organism>
<evidence type="ECO:0000256" key="5">
    <source>
        <dbReference type="ARBA" id="ARBA00023055"/>
    </source>
</evidence>
<dbReference type="GO" id="GO:1990456">
    <property type="term" value="P:mitochondrion-endoplasmic reticulum membrane tethering"/>
    <property type="evidence" value="ECO:0007669"/>
    <property type="project" value="TreeGrafter"/>
</dbReference>
<gene>
    <name evidence="8" type="primary">MMM1</name>
    <name evidence="12" type="ORF">P171DRAFT_410807</name>
</gene>
<evidence type="ECO:0000256" key="9">
    <source>
        <dbReference type="SAM" id="MobiDB-lite"/>
    </source>
</evidence>
<dbReference type="PROSITE" id="PS51847">
    <property type="entry name" value="SMP"/>
    <property type="match status" value="1"/>
</dbReference>
<keyword evidence="6" id="KW-0446">Lipid-binding</keyword>
<dbReference type="GO" id="GO:0015914">
    <property type="term" value="P:phospholipid transport"/>
    <property type="evidence" value="ECO:0007669"/>
    <property type="project" value="TreeGrafter"/>
</dbReference>
<dbReference type="Pfam" id="PF10296">
    <property type="entry name" value="MMM1"/>
    <property type="match status" value="1"/>
</dbReference>
<name>A0A9P4UCA3_9PLEO</name>
<evidence type="ECO:0000256" key="2">
    <source>
        <dbReference type="ARBA" id="ARBA00022692"/>
    </source>
</evidence>
<dbReference type="CDD" id="cd21671">
    <property type="entry name" value="SMP_Mmm1"/>
    <property type="match status" value="1"/>
</dbReference>
<dbReference type="AlphaFoldDB" id="A0A9P4UCA3"/>
<evidence type="ECO:0000256" key="6">
    <source>
        <dbReference type="ARBA" id="ARBA00023121"/>
    </source>
</evidence>
<feature type="topological domain" description="Lumenal" evidence="8">
    <location>
        <begin position="1"/>
        <end position="23"/>
    </location>
</feature>
<feature type="compositionally biased region" description="Acidic residues" evidence="9">
    <location>
        <begin position="377"/>
        <end position="389"/>
    </location>
</feature>
<dbReference type="InterPro" id="IPR019411">
    <property type="entry name" value="MMM1_dom"/>
</dbReference>
<feature type="topological domain" description="Cytoplasmic" evidence="8">
    <location>
        <begin position="45"/>
        <end position="474"/>
    </location>
</feature>
<dbReference type="PANTHER" id="PTHR13466:SF0">
    <property type="entry name" value="SMP-LTD DOMAIN-CONTAINING PROTEIN"/>
    <property type="match status" value="1"/>
</dbReference>
<sequence length="474" mass="51113">MAELPAPLPQPASQGSTLSFTQGFLLGQLSIALIIFVFIKFFIFGELPSADDRALHLSSLRRARTLAHQSSLHQRTRSNSTTNPLRPKSSRAVIREAAGPGGPSVGAILAKTYYNVKGHQPESLDWFNVLIAQTIAQLRADARQDGAVLTSLTEVLNTGSKPAFLGDIKVTEIALGDEFPIFSNCRVMPAEDGFLSGAGSGGISGTEEGRLQARMDVDLSDIITLGIETTLVLNWPTDRVAVLPVALAVSVVRFSGTLAVSFIPSSSPPSTSANSPAPEDAEPPGSANAAGTGPGERSTPRRPTTLAFTFLDDYRLDLSVRSLVGSRSRLQDVPKIAQLIESRVHAWFDERAVEPRFQQIVLPSLWPRKKNTRGGEEGDADAGPDDEGMDVTSPTPDALRERESLPRTLEARIEAEGAKLREAEIRAGERTRDPSEGVRWRGEHLREQSRPTGRLGREWSARDVSSSMPGGMPG</sequence>
<protein>
    <recommendedName>
        <fullName evidence="8">Maintenance of mitochondrial morphology protein 1</fullName>
    </recommendedName>
</protein>
<evidence type="ECO:0000313" key="13">
    <source>
        <dbReference type="Proteomes" id="UP000799764"/>
    </source>
</evidence>
<keyword evidence="7 8" id="KW-0472">Membrane</keyword>